<organism evidence="3 4">
    <name type="scientific">Brevundimonas phage vB_BpoS-Marchewka</name>
    <dbReference type="NCBI Taxonomy" id="2948604"/>
    <lineage>
        <taxon>Viruses</taxon>
        <taxon>Duplodnaviria</taxon>
        <taxon>Heunggongvirae</taxon>
        <taxon>Uroviricota</taxon>
        <taxon>Caudoviricetes</taxon>
        <taxon>Jeanschmidtviridae</taxon>
        <taxon>Marchewkavirus</taxon>
        <taxon>Marchewkavirus marchewka</taxon>
    </lineage>
</organism>
<proteinExistence type="predicted"/>
<dbReference type="Proteomes" id="UP001056634">
    <property type="component" value="Segment"/>
</dbReference>
<feature type="transmembrane region" description="Helical" evidence="2">
    <location>
        <begin position="43"/>
        <end position="66"/>
    </location>
</feature>
<sequence length="189" mass="20393">MSGWPTSPSPLRLRHNMSRFFRWMRDTMDVLCDRPDHLQRVSIILSGMSLFPLFVGMIIVLVWFAVTYTAEYNGLQTQIITGLINYGYIFLGLFALVIISMLGTIKGLSLKGPGGAGLTLVTTADDPDVDPSTSRNVDYGFGGGKKDDDYSGGGFGGGYGGFGGRNDFRGGRPMPSVDDDKASDTGVTD</sequence>
<evidence type="ECO:0000313" key="3">
    <source>
        <dbReference type="EMBL" id="UTC29057.1"/>
    </source>
</evidence>
<name>A0A9E7N5S1_9CAUD</name>
<feature type="region of interest" description="Disordered" evidence="1">
    <location>
        <begin position="164"/>
        <end position="189"/>
    </location>
</feature>
<evidence type="ECO:0000313" key="4">
    <source>
        <dbReference type="Proteomes" id="UP001056634"/>
    </source>
</evidence>
<accession>A0A9E7N5S1</accession>
<keyword evidence="4" id="KW-1185">Reference proteome</keyword>
<keyword evidence="2" id="KW-0472">Membrane</keyword>
<evidence type="ECO:0000256" key="2">
    <source>
        <dbReference type="SAM" id="Phobius"/>
    </source>
</evidence>
<gene>
    <name evidence="3" type="ORF">MARCHEWKA_05480</name>
</gene>
<feature type="transmembrane region" description="Helical" evidence="2">
    <location>
        <begin position="86"/>
        <end position="105"/>
    </location>
</feature>
<keyword evidence="2" id="KW-0812">Transmembrane</keyword>
<reference evidence="3" key="1">
    <citation type="submission" date="2022-04" db="EMBL/GenBank/DDBJ databases">
        <authorList>
            <person name="Friedrich I."/>
            <person name="Schneider D."/>
            <person name="Poehlein A."/>
            <person name="Hertel R."/>
            <person name="Daniel R."/>
        </authorList>
    </citation>
    <scope>NUCLEOTIDE SEQUENCE</scope>
</reference>
<dbReference type="EMBL" id="ON529851">
    <property type="protein sequence ID" value="UTC29057.1"/>
    <property type="molecule type" value="Genomic_DNA"/>
</dbReference>
<protein>
    <submittedName>
        <fullName evidence="3">Holin protein</fullName>
    </submittedName>
</protein>
<evidence type="ECO:0000256" key="1">
    <source>
        <dbReference type="SAM" id="MobiDB-lite"/>
    </source>
</evidence>
<keyword evidence="2" id="KW-1133">Transmembrane helix</keyword>